<protein>
    <submittedName>
        <fullName evidence="1">YdeI/OmpD-associated family protein</fullName>
    </submittedName>
</protein>
<dbReference type="EMBL" id="JACVEL010000003">
    <property type="protein sequence ID" value="MBC9812118.1"/>
    <property type="molecule type" value="Genomic_DNA"/>
</dbReference>
<dbReference type="RefSeq" id="WP_216713814.1">
    <property type="nucleotide sequence ID" value="NZ_JACVEL010000003.1"/>
</dbReference>
<evidence type="ECO:0000313" key="1">
    <source>
        <dbReference type="EMBL" id="MBC9812118.1"/>
    </source>
</evidence>
<comment type="caution">
    <text evidence="1">The sequence shown here is derived from an EMBL/GenBank/DDBJ whole genome shotgun (WGS) entry which is preliminary data.</text>
</comment>
<gene>
    <name evidence="1" type="ORF">H9Y05_06450</name>
</gene>
<dbReference type="Pfam" id="PF13376">
    <property type="entry name" value="OmdA"/>
    <property type="match status" value="1"/>
</dbReference>
<accession>A0A8J6PBG4</accession>
<keyword evidence="2" id="KW-1185">Reference proteome</keyword>
<reference evidence="1" key="1">
    <citation type="submission" date="2020-09" db="EMBL/GenBank/DDBJ databases">
        <title>Taishania pollutisoli gen. nov., sp. nov., Isolated from Tetrabromobisphenol A-Contaminated Soil.</title>
        <authorList>
            <person name="Chen Q."/>
        </authorList>
    </citation>
    <scope>NUCLEOTIDE SEQUENCE</scope>
    <source>
        <strain evidence="1">CZZ-1</strain>
    </source>
</reference>
<dbReference type="AlphaFoldDB" id="A0A8J6PBG4"/>
<evidence type="ECO:0000313" key="2">
    <source>
        <dbReference type="Proteomes" id="UP000652681"/>
    </source>
</evidence>
<dbReference type="Proteomes" id="UP000652681">
    <property type="component" value="Unassembled WGS sequence"/>
</dbReference>
<name>A0A8J6PBG4_9FLAO</name>
<organism evidence="1 2">
    <name type="scientific">Taishania pollutisoli</name>
    <dbReference type="NCBI Taxonomy" id="2766479"/>
    <lineage>
        <taxon>Bacteria</taxon>
        <taxon>Pseudomonadati</taxon>
        <taxon>Bacteroidota</taxon>
        <taxon>Flavobacteriia</taxon>
        <taxon>Flavobacteriales</taxon>
        <taxon>Crocinitomicaceae</taxon>
        <taxon>Taishania</taxon>
    </lineage>
</organism>
<sequence length="193" mass="22466">MSIDENRIIYPKSKQEWRNWLMENHLQEESVWVIFYKQKAKQPTITWSESVDQALCFGWIDSTKKTLDEERSIQFFSKRKPGSTWSKINKQKVEVLIAEGLMMEAGYASIERAKQNGSWTILDEVEELIVPEDLAAAFQLYPGSEVYFSGLSKSAKKILLQWIVLAKRPETRKKRVDEIALSAAQQQQPHPFR</sequence>
<proteinExistence type="predicted"/>